<keyword evidence="2" id="KW-1185">Reference proteome</keyword>
<dbReference type="AlphaFoldDB" id="A0A8H2VPR8"/>
<name>A0A8H2VPR8_9HELO</name>
<accession>A0A8H2VPR8</accession>
<organism evidence="1 2">
    <name type="scientific">Sclerotinia trifoliorum</name>
    <dbReference type="NCBI Taxonomy" id="28548"/>
    <lineage>
        <taxon>Eukaryota</taxon>
        <taxon>Fungi</taxon>
        <taxon>Dikarya</taxon>
        <taxon>Ascomycota</taxon>
        <taxon>Pezizomycotina</taxon>
        <taxon>Leotiomycetes</taxon>
        <taxon>Helotiales</taxon>
        <taxon>Sclerotiniaceae</taxon>
        <taxon>Sclerotinia</taxon>
    </lineage>
</organism>
<gene>
    <name evidence="1" type="ORF">SCLTRI_LOCUS1835</name>
</gene>
<dbReference type="Proteomes" id="UP000624404">
    <property type="component" value="Unassembled WGS sequence"/>
</dbReference>
<evidence type="ECO:0000313" key="1">
    <source>
        <dbReference type="EMBL" id="CAD6442043.1"/>
    </source>
</evidence>
<comment type="caution">
    <text evidence="1">The sequence shown here is derived from an EMBL/GenBank/DDBJ whole genome shotgun (WGS) entry which is preliminary data.</text>
</comment>
<reference evidence="1" key="1">
    <citation type="submission" date="2020-10" db="EMBL/GenBank/DDBJ databases">
        <authorList>
            <person name="Kusch S."/>
        </authorList>
    </citation>
    <scope>NUCLEOTIDE SEQUENCE</scope>
    <source>
        <strain evidence="1">SwB9</strain>
    </source>
</reference>
<protein>
    <submittedName>
        <fullName evidence="1">1ba1a22f-0165-45f2-9f33-cf984cfba2c8-CDS</fullName>
    </submittedName>
</protein>
<evidence type="ECO:0000313" key="2">
    <source>
        <dbReference type="Proteomes" id="UP000624404"/>
    </source>
</evidence>
<dbReference type="EMBL" id="CAJHIA010000007">
    <property type="protein sequence ID" value="CAD6442043.1"/>
    <property type="molecule type" value="Genomic_DNA"/>
</dbReference>
<proteinExistence type="predicted"/>
<sequence>MIFKCKAFIYVGIAQIRPVSALITEGRNTVLSENNELWQCLGRAREYFPLILVNYHPNATCPTRLITISLLCILDNGKWF</sequence>